<gene>
    <name evidence="2" type="ORF">KJF94_07335</name>
</gene>
<keyword evidence="1" id="KW-0175">Coiled coil</keyword>
<organism evidence="2 3">
    <name type="scientific">Pseudomonas hormoni</name>
    <dbReference type="NCBI Taxonomy" id="3093767"/>
    <lineage>
        <taxon>Bacteria</taxon>
        <taxon>Pseudomonadati</taxon>
        <taxon>Pseudomonadota</taxon>
        <taxon>Gammaproteobacteria</taxon>
        <taxon>Pseudomonadales</taxon>
        <taxon>Pseudomonadaceae</taxon>
        <taxon>Pseudomonas</taxon>
    </lineage>
</organism>
<sequence length="122" mass="14585">MSKQYRQGVAVEPHEIEDTSDWLGSPTELETCRQFLRMYENEVQELTLQMRNARENIFGLVQMHADVSNERDKLRAELNRLKEEHSELSSKVYSLQLIADQRDHLFRENQRLLIEKRERQSP</sequence>
<evidence type="ECO:0000313" key="2">
    <source>
        <dbReference type="EMBL" id="QVW26817.1"/>
    </source>
</evidence>
<feature type="coiled-coil region" evidence="1">
    <location>
        <begin position="36"/>
        <end position="91"/>
    </location>
</feature>
<name>A0ABX8F4X1_9PSED</name>
<proteinExistence type="predicted"/>
<keyword evidence="3" id="KW-1185">Reference proteome</keyword>
<accession>A0ABX8F4X1</accession>
<dbReference type="Proteomes" id="UP000681155">
    <property type="component" value="Chromosome"/>
</dbReference>
<protein>
    <submittedName>
        <fullName evidence="2">Uncharacterized protein</fullName>
    </submittedName>
</protein>
<evidence type="ECO:0000313" key="3">
    <source>
        <dbReference type="Proteomes" id="UP000681155"/>
    </source>
</evidence>
<reference evidence="2 3" key="1">
    <citation type="submission" date="2021-05" db="EMBL/GenBank/DDBJ databases">
        <title>Complete genome of the cytokinin-producing biocontrol strain Pseudomonas fluorescens G20-18.</title>
        <authorList>
            <person name="Nielsen T.K."/>
            <person name="Mekureyaw M.F."/>
            <person name="Hansen L.H."/>
            <person name="Nicolaisen M.H."/>
            <person name="Roitsch T.G."/>
            <person name="Hennessy R.C."/>
        </authorList>
    </citation>
    <scope>NUCLEOTIDE SEQUENCE [LARGE SCALE GENOMIC DNA]</scope>
    <source>
        <strain evidence="2 3">G20-18</strain>
    </source>
</reference>
<dbReference type="EMBL" id="CP075566">
    <property type="protein sequence ID" value="QVW26817.1"/>
    <property type="molecule type" value="Genomic_DNA"/>
</dbReference>
<evidence type="ECO:0000256" key="1">
    <source>
        <dbReference type="SAM" id="Coils"/>
    </source>
</evidence>